<evidence type="ECO:0000256" key="4">
    <source>
        <dbReference type="ARBA" id="ARBA00023125"/>
    </source>
</evidence>
<dbReference type="CDD" id="cd00383">
    <property type="entry name" value="trans_reg_C"/>
    <property type="match status" value="1"/>
</dbReference>
<dbReference type="GO" id="GO:0005829">
    <property type="term" value="C:cytosol"/>
    <property type="evidence" value="ECO:0007669"/>
    <property type="project" value="TreeGrafter"/>
</dbReference>
<keyword evidence="5" id="KW-0804">Transcription</keyword>
<dbReference type="InterPro" id="IPR016032">
    <property type="entry name" value="Sig_transdc_resp-reg_C-effctor"/>
</dbReference>
<dbReference type="Pfam" id="PF00486">
    <property type="entry name" value="Trans_reg_C"/>
    <property type="match status" value="1"/>
</dbReference>
<dbReference type="InterPro" id="IPR011006">
    <property type="entry name" value="CheY-like_superfamily"/>
</dbReference>
<dbReference type="SUPFAM" id="SSF46894">
    <property type="entry name" value="C-terminal effector domain of the bipartite response regulators"/>
    <property type="match status" value="1"/>
</dbReference>
<feature type="domain" description="Response regulatory" evidence="8">
    <location>
        <begin position="4"/>
        <end position="117"/>
    </location>
</feature>
<dbReference type="InterPro" id="IPR039420">
    <property type="entry name" value="WalR-like"/>
</dbReference>
<evidence type="ECO:0000313" key="10">
    <source>
        <dbReference type="EMBL" id="MCD5310996.1"/>
    </source>
</evidence>
<evidence type="ECO:0000256" key="1">
    <source>
        <dbReference type="ARBA" id="ARBA00022553"/>
    </source>
</evidence>
<name>A0A9X1NC12_9ACTN</name>
<keyword evidence="1 6" id="KW-0597">Phosphoprotein</keyword>
<dbReference type="GO" id="GO:0000976">
    <property type="term" value="F:transcription cis-regulatory region binding"/>
    <property type="evidence" value="ECO:0007669"/>
    <property type="project" value="TreeGrafter"/>
</dbReference>
<dbReference type="Proteomes" id="UP001138997">
    <property type="component" value="Unassembled WGS sequence"/>
</dbReference>
<dbReference type="RefSeq" id="WP_231440172.1">
    <property type="nucleotide sequence ID" value="NZ_JAJOMB010000003.1"/>
</dbReference>
<dbReference type="PANTHER" id="PTHR48111:SF4">
    <property type="entry name" value="DNA-BINDING DUAL TRANSCRIPTIONAL REGULATOR OMPR"/>
    <property type="match status" value="1"/>
</dbReference>
<evidence type="ECO:0000259" key="9">
    <source>
        <dbReference type="PROSITE" id="PS51755"/>
    </source>
</evidence>
<dbReference type="AlphaFoldDB" id="A0A9X1NC12"/>
<feature type="domain" description="OmpR/PhoB-type" evidence="9">
    <location>
        <begin position="127"/>
        <end position="226"/>
    </location>
</feature>
<evidence type="ECO:0000256" key="5">
    <source>
        <dbReference type="ARBA" id="ARBA00023163"/>
    </source>
</evidence>
<comment type="caution">
    <text evidence="10">The sequence shown here is derived from an EMBL/GenBank/DDBJ whole genome shotgun (WGS) entry which is preliminary data.</text>
</comment>
<dbReference type="GO" id="GO:0006355">
    <property type="term" value="P:regulation of DNA-templated transcription"/>
    <property type="evidence" value="ECO:0007669"/>
    <property type="project" value="InterPro"/>
</dbReference>
<evidence type="ECO:0000256" key="7">
    <source>
        <dbReference type="PROSITE-ProRule" id="PRU01091"/>
    </source>
</evidence>
<evidence type="ECO:0000256" key="6">
    <source>
        <dbReference type="PROSITE-ProRule" id="PRU00169"/>
    </source>
</evidence>
<sequence>MSARIVICEDDDKFAELVRRYLEREGHTTLVVGDGRDAVAEVRRHPPDLLILDVMMPGIDGLDVCRILRAEYDLPILMVTARSTESDLVLGLDLGADDYLTKPCSPRELTARVRALLRRSQRAVVADESLRVDDLLIDPVRHRVSVGGVRIDCTAGEFALLEVLAAEPERVFTRKQLLQMTRGQDRYITERTIDVQVSALRRKLQTDPQRRPLIVTVFGVGYKLAGGREA</sequence>
<dbReference type="Gene3D" id="1.10.10.10">
    <property type="entry name" value="Winged helix-like DNA-binding domain superfamily/Winged helix DNA-binding domain"/>
    <property type="match status" value="1"/>
</dbReference>
<evidence type="ECO:0000259" key="8">
    <source>
        <dbReference type="PROSITE" id="PS50110"/>
    </source>
</evidence>
<feature type="modified residue" description="4-aspartylphosphate" evidence="6">
    <location>
        <position position="53"/>
    </location>
</feature>
<dbReference type="Pfam" id="PF00072">
    <property type="entry name" value="Response_reg"/>
    <property type="match status" value="1"/>
</dbReference>
<feature type="DNA-binding region" description="OmpR/PhoB-type" evidence="7">
    <location>
        <begin position="127"/>
        <end position="226"/>
    </location>
</feature>
<dbReference type="Gene3D" id="3.40.50.2300">
    <property type="match status" value="1"/>
</dbReference>
<dbReference type="GO" id="GO:0000156">
    <property type="term" value="F:phosphorelay response regulator activity"/>
    <property type="evidence" value="ECO:0007669"/>
    <property type="project" value="TreeGrafter"/>
</dbReference>
<dbReference type="Gene3D" id="6.10.250.690">
    <property type="match status" value="1"/>
</dbReference>
<keyword evidence="4 7" id="KW-0238">DNA-binding</keyword>
<organism evidence="10 11">
    <name type="scientific">Kineosporia babensis</name>
    <dbReference type="NCBI Taxonomy" id="499548"/>
    <lineage>
        <taxon>Bacteria</taxon>
        <taxon>Bacillati</taxon>
        <taxon>Actinomycetota</taxon>
        <taxon>Actinomycetes</taxon>
        <taxon>Kineosporiales</taxon>
        <taxon>Kineosporiaceae</taxon>
        <taxon>Kineosporia</taxon>
    </lineage>
</organism>
<accession>A0A9X1NC12</accession>
<dbReference type="InterPro" id="IPR001867">
    <property type="entry name" value="OmpR/PhoB-type_DNA-bd"/>
</dbReference>
<dbReference type="EMBL" id="JAJOMB010000003">
    <property type="protein sequence ID" value="MCD5310996.1"/>
    <property type="molecule type" value="Genomic_DNA"/>
</dbReference>
<proteinExistence type="predicted"/>
<evidence type="ECO:0000256" key="2">
    <source>
        <dbReference type="ARBA" id="ARBA00023012"/>
    </source>
</evidence>
<dbReference type="GO" id="GO:0032993">
    <property type="term" value="C:protein-DNA complex"/>
    <property type="evidence" value="ECO:0007669"/>
    <property type="project" value="TreeGrafter"/>
</dbReference>
<reference evidence="10" key="1">
    <citation type="submission" date="2021-11" db="EMBL/GenBank/DDBJ databases">
        <title>Streptomyces corallinus and Kineosporia corallina sp. nov., two new coral-derived marine actinobacteria.</title>
        <authorList>
            <person name="Buangrab K."/>
            <person name="Sutthacheep M."/>
            <person name="Yeemin T."/>
            <person name="Harunari E."/>
            <person name="Igarashi Y."/>
            <person name="Sripreechasak P."/>
            <person name="Kanchanasin P."/>
            <person name="Tanasupawat S."/>
            <person name="Phongsopitanun W."/>
        </authorList>
    </citation>
    <scope>NUCLEOTIDE SEQUENCE</scope>
    <source>
        <strain evidence="10">JCM 31032</strain>
    </source>
</reference>
<dbReference type="PROSITE" id="PS51755">
    <property type="entry name" value="OMPR_PHOB"/>
    <property type="match status" value="1"/>
</dbReference>
<dbReference type="InterPro" id="IPR036388">
    <property type="entry name" value="WH-like_DNA-bd_sf"/>
</dbReference>
<gene>
    <name evidence="10" type="ORF">LR394_08815</name>
</gene>
<keyword evidence="3" id="KW-0805">Transcription regulation</keyword>
<dbReference type="CDD" id="cd17574">
    <property type="entry name" value="REC_OmpR"/>
    <property type="match status" value="1"/>
</dbReference>
<keyword evidence="11" id="KW-1185">Reference proteome</keyword>
<dbReference type="PROSITE" id="PS50110">
    <property type="entry name" value="RESPONSE_REGULATORY"/>
    <property type="match status" value="1"/>
</dbReference>
<dbReference type="SUPFAM" id="SSF52172">
    <property type="entry name" value="CheY-like"/>
    <property type="match status" value="1"/>
</dbReference>
<dbReference type="InterPro" id="IPR001789">
    <property type="entry name" value="Sig_transdc_resp-reg_receiver"/>
</dbReference>
<dbReference type="FunFam" id="3.40.50.2300:FF:000001">
    <property type="entry name" value="DNA-binding response regulator PhoB"/>
    <property type="match status" value="1"/>
</dbReference>
<evidence type="ECO:0000256" key="3">
    <source>
        <dbReference type="ARBA" id="ARBA00023015"/>
    </source>
</evidence>
<keyword evidence="2" id="KW-0902">Two-component regulatory system</keyword>
<dbReference type="SMART" id="SM00862">
    <property type="entry name" value="Trans_reg_C"/>
    <property type="match status" value="1"/>
</dbReference>
<dbReference type="PANTHER" id="PTHR48111">
    <property type="entry name" value="REGULATOR OF RPOS"/>
    <property type="match status" value="1"/>
</dbReference>
<dbReference type="SMART" id="SM00448">
    <property type="entry name" value="REC"/>
    <property type="match status" value="1"/>
</dbReference>
<evidence type="ECO:0000313" key="11">
    <source>
        <dbReference type="Proteomes" id="UP001138997"/>
    </source>
</evidence>
<protein>
    <submittedName>
        <fullName evidence="10">Response regulator transcription factor</fullName>
    </submittedName>
</protein>